<evidence type="ECO:0000256" key="2">
    <source>
        <dbReference type="ARBA" id="ARBA00022475"/>
    </source>
</evidence>
<feature type="transmembrane region" description="Helical" evidence="6">
    <location>
        <begin position="269"/>
        <end position="287"/>
    </location>
</feature>
<evidence type="ECO:0000256" key="6">
    <source>
        <dbReference type="SAM" id="Phobius"/>
    </source>
</evidence>
<evidence type="ECO:0000313" key="8">
    <source>
        <dbReference type="Proteomes" id="UP000245469"/>
    </source>
</evidence>
<sequence>MTCVSRVERQGASRSQRRSELTAATPAWRLVLRALPWAVRSQLSRQDLLLHGAAVTFYAAIAGVPMLMLAVRLATLVVGEERLRYLATTLEAALPRGTGAGAVARTVIEQAASTSWFVALFAAFAASLYGEGLRRAYGSLDRVTESRTGWRGRIAVLPVLAAAPLLLLAVLGITPLLATLFSEGRPAATALGVYVALNVDWIAVSVPLAWSFRVVAPDPPSWRLAIVGGFTTGAFISGFLQGFTLFLWLPIDLGAPFGGNQAVGGWTAVLLWVWLLHLVALLGYVATQQAGRLLATRREIAGLELAT</sequence>
<dbReference type="PANTHER" id="PTHR30213">
    <property type="entry name" value="INNER MEMBRANE PROTEIN YHJD"/>
    <property type="match status" value="1"/>
</dbReference>
<dbReference type="EMBL" id="QGDQ01000005">
    <property type="protein sequence ID" value="PWJ54867.1"/>
    <property type="molecule type" value="Genomic_DNA"/>
</dbReference>
<dbReference type="Pfam" id="PF03631">
    <property type="entry name" value="Virul_fac_BrkB"/>
    <property type="match status" value="1"/>
</dbReference>
<dbReference type="Proteomes" id="UP000245469">
    <property type="component" value="Unassembled WGS sequence"/>
</dbReference>
<evidence type="ECO:0000256" key="1">
    <source>
        <dbReference type="ARBA" id="ARBA00004651"/>
    </source>
</evidence>
<dbReference type="InterPro" id="IPR017039">
    <property type="entry name" value="Virul_fac_BrkB"/>
</dbReference>
<comment type="subcellular location">
    <subcellularLocation>
        <location evidence="1">Cell membrane</location>
        <topology evidence="1">Multi-pass membrane protein</topology>
    </subcellularLocation>
</comment>
<evidence type="ECO:0000313" key="7">
    <source>
        <dbReference type="EMBL" id="PWJ54867.1"/>
    </source>
</evidence>
<keyword evidence="4 6" id="KW-1133">Transmembrane helix</keyword>
<feature type="transmembrane region" description="Helical" evidence="6">
    <location>
        <begin position="48"/>
        <end position="71"/>
    </location>
</feature>
<keyword evidence="8" id="KW-1185">Reference proteome</keyword>
<feature type="transmembrane region" description="Helical" evidence="6">
    <location>
        <begin position="115"/>
        <end position="133"/>
    </location>
</feature>
<dbReference type="GO" id="GO:0005886">
    <property type="term" value="C:plasma membrane"/>
    <property type="evidence" value="ECO:0007669"/>
    <property type="project" value="UniProtKB-SubCell"/>
</dbReference>
<keyword evidence="5 6" id="KW-0472">Membrane</keyword>
<accession>A0A316AXE0</accession>
<feature type="transmembrane region" description="Helical" evidence="6">
    <location>
        <begin position="224"/>
        <end position="249"/>
    </location>
</feature>
<proteinExistence type="predicted"/>
<keyword evidence="3 6" id="KW-0812">Transmembrane</keyword>
<name>A0A316AXE0_9ACTN</name>
<evidence type="ECO:0000256" key="3">
    <source>
        <dbReference type="ARBA" id="ARBA00022692"/>
    </source>
</evidence>
<reference evidence="7 8" key="1">
    <citation type="submission" date="2018-03" db="EMBL/GenBank/DDBJ databases">
        <title>Genomic Encyclopedia of Archaeal and Bacterial Type Strains, Phase II (KMG-II): from individual species to whole genera.</title>
        <authorList>
            <person name="Goeker M."/>
        </authorList>
    </citation>
    <scope>NUCLEOTIDE SEQUENCE [LARGE SCALE GENOMIC DNA]</scope>
    <source>
        <strain evidence="7 8">DSM 44889</strain>
    </source>
</reference>
<organism evidence="7 8">
    <name type="scientific">Quadrisphaera granulorum</name>
    <dbReference type="NCBI Taxonomy" id="317664"/>
    <lineage>
        <taxon>Bacteria</taxon>
        <taxon>Bacillati</taxon>
        <taxon>Actinomycetota</taxon>
        <taxon>Actinomycetes</taxon>
        <taxon>Kineosporiales</taxon>
        <taxon>Kineosporiaceae</taxon>
        <taxon>Quadrisphaera</taxon>
    </lineage>
</organism>
<keyword evidence="2" id="KW-1003">Cell membrane</keyword>
<feature type="transmembrane region" description="Helical" evidence="6">
    <location>
        <begin position="190"/>
        <end position="212"/>
    </location>
</feature>
<dbReference type="AlphaFoldDB" id="A0A316AXE0"/>
<evidence type="ECO:0000256" key="4">
    <source>
        <dbReference type="ARBA" id="ARBA00022989"/>
    </source>
</evidence>
<feature type="transmembrane region" description="Helical" evidence="6">
    <location>
        <begin position="154"/>
        <end position="178"/>
    </location>
</feature>
<gene>
    <name evidence="7" type="ORF">BXY45_10573</name>
</gene>
<dbReference type="PANTHER" id="PTHR30213:SF0">
    <property type="entry name" value="UPF0761 MEMBRANE PROTEIN YIHY"/>
    <property type="match status" value="1"/>
</dbReference>
<dbReference type="OrthoDB" id="4374904at2"/>
<protein>
    <submittedName>
        <fullName evidence="7">Membrane protein</fullName>
    </submittedName>
</protein>
<comment type="caution">
    <text evidence="7">The sequence shown here is derived from an EMBL/GenBank/DDBJ whole genome shotgun (WGS) entry which is preliminary data.</text>
</comment>
<evidence type="ECO:0000256" key="5">
    <source>
        <dbReference type="ARBA" id="ARBA00023136"/>
    </source>
</evidence>